<evidence type="ECO:0000313" key="20">
    <source>
        <dbReference type="Proteomes" id="UP000001695"/>
    </source>
</evidence>
<evidence type="ECO:0000256" key="3">
    <source>
        <dbReference type="ARBA" id="ARBA00008936"/>
    </source>
</evidence>
<dbReference type="InterPro" id="IPR050053">
    <property type="entry name" value="ATPase_alpha/beta_chains"/>
</dbReference>
<dbReference type="PROSITE" id="PS00152">
    <property type="entry name" value="ATPASE_ALPHA_BETA"/>
    <property type="match status" value="1"/>
</dbReference>
<dbReference type="NCBIfam" id="TIGR03498">
    <property type="entry name" value="FliI_clade3"/>
    <property type="match status" value="1"/>
</dbReference>
<dbReference type="InterPro" id="IPR022426">
    <property type="entry name" value="FliI_clade3"/>
</dbReference>
<dbReference type="GO" id="GO:0030257">
    <property type="term" value="C:type III protein secretion system complex"/>
    <property type="evidence" value="ECO:0007669"/>
    <property type="project" value="InterPro"/>
</dbReference>
<evidence type="ECO:0000256" key="17">
    <source>
        <dbReference type="ARBA" id="ARBA00034006"/>
    </source>
</evidence>
<keyword evidence="7" id="KW-0963">Cytoplasm</keyword>
<organism evidence="19 20">
    <name type="scientific">Beijerinckia indica subsp. indica (strain ATCC 9039 / DSM 1715 / NCIMB 8712)</name>
    <dbReference type="NCBI Taxonomy" id="395963"/>
    <lineage>
        <taxon>Bacteria</taxon>
        <taxon>Pseudomonadati</taxon>
        <taxon>Pseudomonadota</taxon>
        <taxon>Alphaproteobacteria</taxon>
        <taxon>Hyphomicrobiales</taxon>
        <taxon>Beijerinckiaceae</taxon>
        <taxon>Beijerinckia</taxon>
    </lineage>
</organism>
<dbReference type="GO" id="GO:0044781">
    <property type="term" value="P:bacterial-type flagellum organization"/>
    <property type="evidence" value="ECO:0007669"/>
    <property type="project" value="UniProtKB-KW"/>
</dbReference>
<dbReference type="InterPro" id="IPR005714">
    <property type="entry name" value="ATPase_T3SS_FliI/YscN"/>
</dbReference>
<dbReference type="Proteomes" id="UP000001695">
    <property type="component" value="Chromosome"/>
</dbReference>
<evidence type="ECO:0000256" key="5">
    <source>
        <dbReference type="ARBA" id="ARBA00020580"/>
    </source>
</evidence>
<accession>B2IK05</accession>
<dbReference type="CDD" id="cd01136">
    <property type="entry name" value="ATPase_flagellum-secretory_path_III"/>
    <property type="match status" value="1"/>
</dbReference>
<evidence type="ECO:0000256" key="14">
    <source>
        <dbReference type="ARBA" id="ARBA00023065"/>
    </source>
</evidence>
<keyword evidence="9" id="KW-0375">Hydrogen ion transport</keyword>
<dbReference type="RefSeq" id="WP_012385731.1">
    <property type="nucleotide sequence ID" value="NC_010581.1"/>
</dbReference>
<dbReference type="Pfam" id="PF18269">
    <property type="entry name" value="T3SS_ATPase_C"/>
    <property type="match status" value="1"/>
</dbReference>
<dbReference type="PANTHER" id="PTHR15184:SF9">
    <property type="entry name" value="SPI-1 TYPE 3 SECRETION SYSTEM ATPASE"/>
    <property type="match status" value="1"/>
</dbReference>
<proteinExistence type="inferred from homology"/>
<evidence type="ECO:0000256" key="6">
    <source>
        <dbReference type="ARBA" id="ARBA00022448"/>
    </source>
</evidence>
<keyword evidence="6" id="KW-0813">Transport</keyword>
<comment type="function">
    <text evidence="1">Probable catalytic subunit of a protein translocase for flagellum-specific export, or a proton translocase involved in local circuits at the flagellum.</text>
</comment>
<keyword evidence="10" id="KW-1005">Bacterial flagellum biogenesis</keyword>
<dbReference type="GO" id="GO:0016887">
    <property type="term" value="F:ATP hydrolysis activity"/>
    <property type="evidence" value="ECO:0007669"/>
    <property type="project" value="InterPro"/>
</dbReference>
<evidence type="ECO:0000256" key="10">
    <source>
        <dbReference type="ARBA" id="ARBA00022795"/>
    </source>
</evidence>
<keyword evidence="20" id="KW-1185">Reference proteome</keyword>
<dbReference type="HOGENOM" id="CLU_022398_5_1_5"/>
<keyword evidence="12" id="KW-0653">Protein transport</keyword>
<reference evidence="19 20" key="2">
    <citation type="journal article" date="2010" name="J. Bacteriol.">
        <title>Complete genome sequence of Beijerinckia indica subsp. indica.</title>
        <authorList>
            <person name="Tamas I."/>
            <person name="Dedysh S.N."/>
            <person name="Liesack W."/>
            <person name="Stott M.B."/>
            <person name="Alam M."/>
            <person name="Murrell J.C."/>
            <person name="Dunfield P.F."/>
        </authorList>
    </citation>
    <scope>NUCLEOTIDE SEQUENCE [LARGE SCALE GENOMIC DNA]</scope>
    <source>
        <strain evidence="20">ATCC 9039 / DSM 1715 / NCIMB 8712</strain>
    </source>
</reference>
<dbReference type="InterPro" id="IPR027417">
    <property type="entry name" value="P-loop_NTPase"/>
</dbReference>
<evidence type="ECO:0000256" key="8">
    <source>
        <dbReference type="ARBA" id="ARBA00022741"/>
    </source>
</evidence>
<dbReference type="SMART" id="SM00382">
    <property type="entry name" value="AAA"/>
    <property type="match status" value="1"/>
</dbReference>
<evidence type="ECO:0000256" key="11">
    <source>
        <dbReference type="ARBA" id="ARBA00022840"/>
    </source>
</evidence>
<dbReference type="GO" id="GO:0009288">
    <property type="term" value="C:bacterial-type flagellum"/>
    <property type="evidence" value="ECO:0007669"/>
    <property type="project" value="InterPro"/>
</dbReference>
<keyword evidence="8" id="KW-0547">Nucleotide-binding</keyword>
<dbReference type="PANTHER" id="PTHR15184">
    <property type="entry name" value="ATP SYNTHASE"/>
    <property type="match status" value="1"/>
</dbReference>
<dbReference type="GO" id="GO:0005737">
    <property type="term" value="C:cytoplasm"/>
    <property type="evidence" value="ECO:0007669"/>
    <property type="project" value="UniProtKB-SubCell"/>
</dbReference>
<evidence type="ECO:0000256" key="1">
    <source>
        <dbReference type="ARBA" id="ARBA00003290"/>
    </source>
</evidence>
<dbReference type="EMBL" id="CP001016">
    <property type="protein sequence ID" value="ACB96380.1"/>
    <property type="molecule type" value="Genomic_DNA"/>
</dbReference>
<comment type="catalytic activity">
    <reaction evidence="17">
        <text>ATP + H2O + cellular proteinSide 1 = ADP + phosphate + cellular proteinSide 2.</text>
        <dbReference type="EC" id="7.4.2.8"/>
    </reaction>
</comment>
<evidence type="ECO:0000256" key="13">
    <source>
        <dbReference type="ARBA" id="ARBA00022967"/>
    </source>
</evidence>
<name>B2IK05_BEII9</name>
<keyword evidence="13" id="KW-1278">Translocase</keyword>
<dbReference type="InterPro" id="IPR003593">
    <property type="entry name" value="AAA+_ATPase"/>
</dbReference>
<dbReference type="KEGG" id="bid:Bind_2811"/>
<evidence type="ECO:0000256" key="7">
    <source>
        <dbReference type="ARBA" id="ARBA00022490"/>
    </source>
</evidence>
<keyword evidence="15" id="KW-1006">Bacterial flagellum protein export</keyword>
<dbReference type="GO" id="GO:0005524">
    <property type="term" value="F:ATP binding"/>
    <property type="evidence" value="ECO:0007669"/>
    <property type="project" value="UniProtKB-KW"/>
</dbReference>
<keyword evidence="16" id="KW-0066">ATP synthesis</keyword>
<sequence length="442" mass="47543">MHTLDRLGQKLDNARRDIKLVRIGGTVTEVTPAFISVAGLSSFIKLGDCIKFGEDGSSALGEVVRIDQQNATIKIFDHASSIGLGDKAWRMGPFQICPDPSWKGRVINALGIPIDGGDALRLGEESQSIHAAPPPAMRRARVTKPMRTGVRVIDLFTPLCAGQRIGIFAGSGVGKSTLLGMLAGSREFDTVVIGLVGERGREVREFLDEVLADHLANAVTIVATGDESSLMRRLAPNTAMTIAEFFRDRGENVLLIVDSVTRFAHAARDVALAAGEMAVARGYAPSVFTDLPKLLERAGPGLDGSGSITGIFSVLVDGDDHNEPIADTIRGTLDGHIVLDRAIADQGRFPAVNILRSISRLAQHVWTPEQQGLVLKIRGLIARYEDTRDLRLMGGYQPGSDGELDQAIALVPKIYQAMEQTPKSPASQDAFRELAEILQDKG</sequence>
<reference evidence="20" key="1">
    <citation type="submission" date="2008-03" db="EMBL/GenBank/DDBJ databases">
        <title>Complete sequence of chromosome of Beijerinckia indica subsp. indica ATCC 9039.</title>
        <authorList>
            <consortium name="US DOE Joint Genome Institute"/>
            <person name="Copeland A."/>
            <person name="Lucas S."/>
            <person name="Lapidus A."/>
            <person name="Glavina del Rio T."/>
            <person name="Dalin E."/>
            <person name="Tice H."/>
            <person name="Bruce D."/>
            <person name="Goodwin L."/>
            <person name="Pitluck S."/>
            <person name="LaButti K."/>
            <person name="Schmutz J."/>
            <person name="Larimer F."/>
            <person name="Land M."/>
            <person name="Hauser L."/>
            <person name="Kyrpides N."/>
            <person name="Mikhailova N."/>
            <person name="Dunfield P.F."/>
            <person name="Dedysh S.N."/>
            <person name="Liesack W."/>
            <person name="Saw J.H."/>
            <person name="Alam M."/>
            <person name="Chen Y."/>
            <person name="Murrell J.C."/>
            <person name="Richardson P."/>
        </authorList>
    </citation>
    <scope>NUCLEOTIDE SEQUENCE [LARGE SCALE GENOMIC DNA]</scope>
    <source>
        <strain evidence="20">ATCC 9039 / DSM 1715 / NCIMB 8712</strain>
    </source>
</reference>
<dbReference type="GO" id="GO:0030254">
    <property type="term" value="P:protein secretion by the type III secretion system"/>
    <property type="evidence" value="ECO:0007669"/>
    <property type="project" value="InterPro"/>
</dbReference>
<dbReference type="GO" id="GO:0008564">
    <property type="term" value="F:protein-exporting ATPase activity"/>
    <property type="evidence" value="ECO:0007669"/>
    <property type="project" value="UniProtKB-EC"/>
</dbReference>
<dbReference type="EC" id="7.1.2.2" evidence="4"/>
<evidence type="ECO:0000256" key="4">
    <source>
        <dbReference type="ARBA" id="ARBA00012473"/>
    </source>
</evidence>
<dbReference type="Gene3D" id="3.40.50.12240">
    <property type="match status" value="1"/>
</dbReference>
<dbReference type="FunFam" id="3.40.50.12240:FF:000002">
    <property type="entry name" value="Flagellum-specific ATP synthase FliI"/>
    <property type="match status" value="1"/>
</dbReference>
<dbReference type="SUPFAM" id="SSF52540">
    <property type="entry name" value="P-loop containing nucleoside triphosphate hydrolases"/>
    <property type="match status" value="1"/>
</dbReference>
<dbReference type="AlphaFoldDB" id="B2IK05"/>
<dbReference type="STRING" id="395963.Bind_2811"/>
<feature type="domain" description="AAA+ ATPase" evidence="18">
    <location>
        <begin position="161"/>
        <end position="344"/>
    </location>
</feature>
<keyword evidence="14" id="KW-0406">Ion transport</keyword>
<evidence type="ECO:0000256" key="2">
    <source>
        <dbReference type="ARBA" id="ARBA00004496"/>
    </source>
</evidence>
<dbReference type="NCBIfam" id="TIGR01026">
    <property type="entry name" value="fliI_yscN"/>
    <property type="match status" value="1"/>
</dbReference>
<comment type="subcellular location">
    <subcellularLocation>
        <location evidence="2">Cytoplasm</location>
    </subcellularLocation>
</comment>
<dbReference type="GO" id="GO:0046933">
    <property type="term" value="F:proton-transporting ATP synthase activity, rotational mechanism"/>
    <property type="evidence" value="ECO:0007669"/>
    <property type="project" value="TreeGrafter"/>
</dbReference>
<gene>
    <name evidence="19" type="ordered locus">Bind_2811</name>
</gene>
<evidence type="ECO:0000256" key="16">
    <source>
        <dbReference type="ARBA" id="ARBA00023310"/>
    </source>
</evidence>
<keyword evidence="11" id="KW-0067">ATP-binding</keyword>
<comment type="similarity">
    <text evidence="3">Belongs to the ATPase alpha/beta chains family.</text>
</comment>
<evidence type="ECO:0000256" key="9">
    <source>
        <dbReference type="ARBA" id="ARBA00022781"/>
    </source>
</evidence>
<evidence type="ECO:0000313" key="19">
    <source>
        <dbReference type="EMBL" id="ACB96380.1"/>
    </source>
</evidence>
<protein>
    <recommendedName>
        <fullName evidence="5">Flagellum-specific ATP synthase</fullName>
        <ecNumber evidence="4">7.1.2.2</ecNumber>
    </recommendedName>
</protein>
<dbReference type="InterPro" id="IPR040627">
    <property type="entry name" value="T3SS_ATPase_C"/>
</dbReference>
<dbReference type="eggNOG" id="COG1157">
    <property type="taxonomic scope" value="Bacteria"/>
</dbReference>
<dbReference type="Pfam" id="PF00006">
    <property type="entry name" value="ATP-synt_ab"/>
    <property type="match status" value="1"/>
</dbReference>
<evidence type="ECO:0000256" key="15">
    <source>
        <dbReference type="ARBA" id="ARBA00023225"/>
    </source>
</evidence>
<evidence type="ECO:0000256" key="12">
    <source>
        <dbReference type="ARBA" id="ARBA00022927"/>
    </source>
</evidence>
<evidence type="ECO:0000259" key="18">
    <source>
        <dbReference type="SMART" id="SM00382"/>
    </source>
</evidence>
<dbReference type="InterPro" id="IPR020003">
    <property type="entry name" value="ATPase_a/bsu_AS"/>
</dbReference>
<dbReference type="InterPro" id="IPR000194">
    <property type="entry name" value="ATPase_F1/V1/A1_a/bsu_nucl-bd"/>
</dbReference>